<evidence type="ECO:0000256" key="6">
    <source>
        <dbReference type="ARBA" id="ARBA00022448"/>
    </source>
</evidence>
<evidence type="ECO:0000259" key="11">
    <source>
        <dbReference type="Pfam" id="PF21974"/>
    </source>
</evidence>
<dbReference type="GO" id="GO:0003723">
    <property type="term" value="F:RNA binding"/>
    <property type="evidence" value="ECO:0007669"/>
    <property type="project" value="UniProtKB-KW"/>
</dbReference>
<dbReference type="SUPFAM" id="SSF56091">
    <property type="entry name" value="DNA ligase/mRNA capping enzyme, catalytic domain"/>
    <property type="match status" value="1"/>
</dbReference>
<evidence type="ECO:0000313" key="12">
    <source>
        <dbReference type="EMBL" id="KIY72341.1"/>
    </source>
</evidence>
<keyword evidence="6" id="KW-0813">Transport</keyword>
<dbReference type="OrthoDB" id="10003593at2759"/>
<feature type="region of interest" description="Disordered" evidence="10">
    <location>
        <begin position="86"/>
        <end position="122"/>
    </location>
</feature>
<keyword evidence="7" id="KW-0963">Cytoplasm</keyword>
<reference evidence="12 13" key="1">
    <citation type="journal article" date="2015" name="Fungal Genet. Biol.">
        <title>Evolution of novel wood decay mechanisms in Agaricales revealed by the genome sequences of Fistulina hepatica and Cylindrobasidium torrendii.</title>
        <authorList>
            <person name="Floudas D."/>
            <person name="Held B.W."/>
            <person name="Riley R."/>
            <person name="Nagy L.G."/>
            <person name="Koehler G."/>
            <person name="Ransdell A.S."/>
            <person name="Younus H."/>
            <person name="Chow J."/>
            <person name="Chiniquy J."/>
            <person name="Lipzen A."/>
            <person name="Tritt A."/>
            <person name="Sun H."/>
            <person name="Haridas S."/>
            <person name="LaButti K."/>
            <person name="Ohm R.A."/>
            <person name="Kues U."/>
            <person name="Blanchette R.A."/>
            <person name="Grigoriev I.V."/>
            <person name="Minto R.E."/>
            <person name="Hibbett D.S."/>
        </authorList>
    </citation>
    <scope>NUCLEOTIDE SEQUENCE [LARGE SCALE GENOMIC DNA]</scope>
    <source>
        <strain evidence="12 13">FP15055 ss-10</strain>
    </source>
</reference>
<comment type="similarity">
    <text evidence="4">Belongs to the snurportin family.</text>
</comment>
<dbReference type="InterPro" id="IPR017336">
    <property type="entry name" value="Snurportin-1"/>
</dbReference>
<evidence type="ECO:0000256" key="5">
    <source>
        <dbReference type="ARBA" id="ARBA00016034"/>
    </source>
</evidence>
<evidence type="ECO:0000256" key="8">
    <source>
        <dbReference type="ARBA" id="ARBA00022884"/>
    </source>
</evidence>
<feature type="region of interest" description="Disordered" evidence="10">
    <location>
        <begin position="1"/>
        <end position="42"/>
    </location>
</feature>
<proteinExistence type="inferred from homology"/>
<dbReference type="GO" id="GO:0061015">
    <property type="term" value="P:snRNA import into nucleus"/>
    <property type="evidence" value="ECO:0007669"/>
    <property type="project" value="InterPro"/>
</dbReference>
<evidence type="ECO:0000256" key="7">
    <source>
        <dbReference type="ARBA" id="ARBA00022490"/>
    </source>
</evidence>
<evidence type="ECO:0000256" key="1">
    <source>
        <dbReference type="ARBA" id="ARBA00003975"/>
    </source>
</evidence>
<keyword evidence="8" id="KW-0694">RNA-binding</keyword>
<protein>
    <recommendedName>
        <fullName evidence="5">Snurportin-1</fullName>
    </recommendedName>
</protein>
<evidence type="ECO:0000313" key="13">
    <source>
        <dbReference type="Proteomes" id="UP000054007"/>
    </source>
</evidence>
<dbReference type="GO" id="GO:0005737">
    <property type="term" value="C:cytoplasm"/>
    <property type="evidence" value="ECO:0007669"/>
    <property type="project" value="UniProtKB-SubCell"/>
</dbReference>
<comment type="function">
    <text evidence="1">Functions as an U snRNP-specific nuclear import adapter. Involved in the trimethylguanosine (m3G)-cap-dependent nuclear import of U snRNPs. Binds specifically to the terminal m3G-cap U snRNAs.</text>
</comment>
<dbReference type="Gene3D" id="3.30.470.30">
    <property type="entry name" value="DNA ligase/mRNA capping enzyme"/>
    <property type="match status" value="1"/>
</dbReference>
<dbReference type="PANTHER" id="PTHR13403">
    <property type="entry name" value="SNURPORTIN1 RNUT1 PROTEIN RNA, U TRANSPORTER 1"/>
    <property type="match status" value="1"/>
</dbReference>
<evidence type="ECO:0000256" key="10">
    <source>
        <dbReference type="SAM" id="MobiDB-lite"/>
    </source>
</evidence>
<evidence type="ECO:0000256" key="9">
    <source>
        <dbReference type="ARBA" id="ARBA00023242"/>
    </source>
</evidence>
<keyword evidence="9" id="KW-0539">Nucleus</keyword>
<sequence>MADVKNSRKSTYKHVSIANSSLSQQARRVQALEDQKKRRASKVDALRQLESFGNLSLSVSDDEEDAAPRIVPQGLGAFVGAFESSTPKDVAQPAIPTPPPSVPRRSRKKRKGHVKKQDANETSEWADRCMYAELLEMNVEDAWGDLDGLPDDLETGWVAVAPVPVGKRCLAVAHQGSASAPNTILRSRALGKPLMPRFPSTLPPNTILDCILDADWRSNGILHVLDVIKWKSQDVADCETAFRFWWRDTRLAELTTSPPPTMPPSRPSEAPSDTYRFSYPTKLVPVPHHTNTTLTHLVSHVVPASRAARSLSVDIPTSVGDEGMMMDALVNVAPVNITVAADGLLLYVAEASYESGTSPLSSWVPIVSYNTIDGMDESAAESPLDKFNRLVQRRLEKRAIAENRDDDVAMEM</sequence>
<feature type="domain" description="Snurportin-1 m3G cap-binding" evidence="11">
    <location>
        <begin position="146"/>
        <end position="253"/>
    </location>
</feature>
<keyword evidence="13" id="KW-1185">Reference proteome</keyword>
<evidence type="ECO:0000256" key="2">
    <source>
        <dbReference type="ARBA" id="ARBA00004123"/>
    </source>
</evidence>
<dbReference type="AlphaFoldDB" id="A0A0D7BRV8"/>
<feature type="compositionally biased region" description="Basic residues" evidence="10">
    <location>
        <begin position="104"/>
        <end position="114"/>
    </location>
</feature>
<evidence type="ECO:0000256" key="4">
    <source>
        <dbReference type="ARBA" id="ARBA00007540"/>
    </source>
</evidence>
<comment type="subcellular location">
    <subcellularLocation>
        <location evidence="3">Cytoplasm</location>
    </subcellularLocation>
    <subcellularLocation>
        <location evidence="2">Nucleus</location>
    </subcellularLocation>
</comment>
<dbReference type="Pfam" id="PF21974">
    <property type="entry name" value="SPN1_m3Gcap_bd"/>
    <property type="match status" value="1"/>
</dbReference>
<name>A0A0D7BRV8_9AGAR</name>
<organism evidence="12 13">
    <name type="scientific">Cylindrobasidium torrendii FP15055 ss-10</name>
    <dbReference type="NCBI Taxonomy" id="1314674"/>
    <lineage>
        <taxon>Eukaryota</taxon>
        <taxon>Fungi</taxon>
        <taxon>Dikarya</taxon>
        <taxon>Basidiomycota</taxon>
        <taxon>Agaricomycotina</taxon>
        <taxon>Agaricomycetes</taxon>
        <taxon>Agaricomycetidae</taxon>
        <taxon>Agaricales</taxon>
        <taxon>Marasmiineae</taxon>
        <taxon>Physalacriaceae</taxon>
        <taxon>Cylindrobasidium</taxon>
    </lineage>
</organism>
<dbReference type="InterPro" id="IPR047857">
    <property type="entry name" value="Snurportin1_C"/>
</dbReference>
<dbReference type="PANTHER" id="PTHR13403:SF6">
    <property type="entry name" value="SNURPORTIN-1"/>
    <property type="match status" value="1"/>
</dbReference>
<dbReference type="STRING" id="1314674.A0A0D7BRV8"/>
<gene>
    <name evidence="12" type="ORF">CYLTODRAFT_417926</name>
</gene>
<feature type="compositionally biased region" description="Polar residues" evidence="10">
    <location>
        <begin position="17"/>
        <end position="27"/>
    </location>
</feature>
<evidence type="ECO:0000256" key="3">
    <source>
        <dbReference type="ARBA" id="ARBA00004496"/>
    </source>
</evidence>
<dbReference type="GO" id="GO:0005634">
    <property type="term" value="C:nucleus"/>
    <property type="evidence" value="ECO:0007669"/>
    <property type="project" value="UniProtKB-SubCell"/>
</dbReference>
<accession>A0A0D7BRV8</accession>
<dbReference type="Proteomes" id="UP000054007">
    <property type="component" value="Unassembled WGS sequence"/>
</dbReference>
<dbReference type="EMBL" id="KN880444">
    <property type="protein sequence ID" value="KIY72341.1"/>
    <property type="molecule type" value="Genomic_DNA"/>
</dbReference>
<feature type="compositionally biased region" description="Basic and acidic residues" evidence="10">
    <location>
        <begin position="30"/>
        <end position="42"/>
    </location>
</feature>